<dbReference type="InterPro" id="IPR036397">
    <property type="entry name" value="RNaseH_sf"/>
</dbReference>
<evidence type="ECO:0008006" key="6">
    <source>
        <dbReference type="Google" id="ProtNLM"/>
    </source>
</evidence>
<dbReference type="GO" id="GO:0006313">
    <property type="term" value="P:DNA transposition"/>
    <property type="evidence" value="ECO:0007669"/>
    <property type="project" value="InterPro"/>
</dbReference>
<dbReference type="EMBL" id="CAJOBD010011066">
    <property type="protein sequence ID" value="CAF4161987.1"/>
    <property type="molecule type" value="Genomic_DNA"/>
</dbReference>
<evidence type="ECO:0000313" key="5">
    <source>
        <dbReference type="Proteomes" id="UP000663836"/>
    </source>
</evidence>
<dbReference type="InterPro" id="IPR038717">
    <property type="entry name" value="Tc1-like_DDE_dom"/>
</dbReference>
<name>A0A819YRH8_9BILA</name>
<reference evidence="4" key="1">
    <citation type="submission" date="2021-02" db="EMBL/GenBank/DDBJ databases">
        <authorList>
            <person name="Nowell W R."/>
        </authorList>
    </citation>
    <scope>NUCLEOTIDE SEQUENCE</scope>
</reference>
<evidence type="ECO:0000259" key="1">
    <source>
        <dbReference type="Pfam" id="PF01498"/>
    </source>
</evidence>
<evidence type="ECO:0000313" key="4">
    <source>
        <dbReference type="EMBL" id="CAF4161987.1"/>
    </source>
</evidence>
<dbReference type="Gene3D" id="3.30.420.10">
    <property type="entry name" value="Ribonuclease H-like superfamily/Ribonuclease H"/>
    <property type="match status" value="1"/>
</dbReference>
<sequence length="302" mass="35898">MPNHLSIEQRWRIIVLHFDNNLPLREIARRGRRVIIRGPVRRQFRQILSRYPTATSSSISTRLQSRTGIIVSACTIRRVRRRENYHPVHARTHWEINEIQAARRYQYAITHEADNWQHVIFTDEKQFFIDEAGTVFWIPIGARRPKTFANQIKYHVNVFGAIWYHGKSRLVFIKGSSNSTTYLHHVQLAIGNYLQVLRRYALIHDRTTWSHTDLVHNWLIENDIECLDDYPSVSPELNAIEPVWGWMKHFIESRRPKTQKQLENLVLKAWQQIPISIIQRYIDHIRVIVHQIIVADGWDIDD</sequence>
<dbReference type="Pfam" id="PF01498">
    <property type="entry name" value="HTH_Tnp_Tc3_2"/>
    <property type="match status" value="1"/>
</dbReference>
<gene>
    <name evidence="4" type="ORF">JBS370_LOCUS34555</name>
    <name evidence="3" type="ORF">ZHD862_LOCUS38316</name>
</gene>
<dbReference type="Pfam" id="PF13358">
    <property type="entry name" value="DDE_3"/>
    <property type="match status" value="1"/>
</dbReference>
<comment type="caution">
    <text evidence="4">The sequence shown here is derived from an EMBL/GenBank/DDBJ whole genome shotgun (WGS) entry which is preliminary data.</text>
</comment>
<organism evidence="4 5">
    <name type="scientific">Rotaria sordida</name>
    <dbReference type="NCBI Taxonomy" id="392033"/>
    <lineage>
        <taxon>Eukaryota</taxon>
        <taxon>Metazoa</taxon>
        <taxon>Spiralia</taxon>
        <taxon>Gnathifera</taxon>
        <taxon>Rotifera</taxon>
        <taxon>Eurotatoria</taxon>
        <taxon>Bdelloidea</taxon>
        <taxon>Philodinida</taxon>
        <taxon>Philodinidae</taxon>
        <taxon>Rotaria</taxon>
    </lineage>
</organism>
<evidence type="ECO:0000313" key="3">
    <source>
        <dbReference type="EMBL" id="CAF1519695.1"/>
    </source>
</evidence>
<feature type="domain" description="Tc1-like transposase DDE" evidence="2">
    <location>
        <begin position="119"/>
        <end position="262"/>
    </location>
</feature>
<dbReference type="GO" id="GO:0015074">
    <property type="term" value="P:DNA integration"/>
    <property type="evidence" value="ECO:0007669"/>
    <property type="project" value="InterPro"/>
</dbReference>
<accession>A0A819YRH8</accession>
<dbReference type="Proteomes" id="UP000663836">
    <property type="component" value="Unassembled WGS sequence"/>
</dbReference>
<dbReference type="EMBL" id="CAJNOT010008626">
    <property type="protein sequence ID" value="CAF1519695.1"/>
    <property type="molecule type" value="Genomic_DNA"/>
</dbReference>
<dbReference type="GO" id="GO:0003677">
    <property type="term" value="F:DNA binding"/>
    <property type="evidence" value="ECO:0007669"/>
    <property type="project" value="InterPro"/>
</dbReference>
<protein>
    <recommendedName>
        <fullName evidence="6">Tc1-like transposase DDE domain-containing protein</fullName>
    </recommendedName>
</protein>
<dbReference type="InterPro" id="IPR002492">
    <property type="entry name" value="Transposase_Tc1-like"/>
</dbReference>
<dbReference type="AlphaFoldDB" id="A0A819YRH8"/>
<feature type="domain" description="Transposase Tc1-like" evidence="1">
    <location>
        <begin position="41"/>
        <end position="111"/>
    </location>
</feature>
<dbReference type="Proteomes" id="UP000663864">
    <property type="component" value="Unassembled WGS sequence"/>
</dbReference>
<proteinExistence type="predicted"/>
<evidence type="ECO:0000259" key="2">
    <source>
        <dbReference type="Pfam" id="PF13358"/>
    </source>
</evidence>